<proteinExistence type="predicted"/>
<evidence type="ECO:0000313" key="4">
    <source>
        <dbReference type="Proteomes" id="UP000634672"/>
    </source>
</evidence>
<evidence type="ECO:0000256" key="1">
    <source>
        <dbReference type="SAM" id="MobiDB-lite"/>
    </source>
</evidence>
<dbReference type="PANTHER" id="PTHR30121:SF6">
    <property type="entry name" value="SLR6007 PROTEIN"/>
    <property type="match status" value="1"/>
</dbReference>
<feature type="compositionally biased region" description="Basic and acidic residues" evidence="1">
    <location>
        <begin position="1"/>
        <end position="16"/>
    </location>
</feature>
<sequence>MAERSRLEKNKPEKNQDQMICQLREIKKVYRSERRKRIHGGGERREEEKRTGKEKRSRKSFRPEGPVDVGPIPRTLASGCIPITGITDGIIHTSDGRHVKIVEVLPVNFLLRSPVEQRNIIYSFVGYLKIAPVKLQIKVLSKKADITGFLENIRRDIENEPDERCRLLQEDYASLIRSVGSREAISRRFFLIFEYETYRSTRNQSENDIVAVLNTAVQTAKKYLSQCGNEVLIPEHDTQACVEVLYHILNRRTSTFKTLGQHMNEVVSWYIRENGEKSVEHIPITEFIAPESIDFKHGNYVVMDGVYHTYLFIPSAGYRSRVPAGWLSLLVNAGEGIDIDVFLNKQDKAKSVERIGRRIRLNSSKIKEVSDTNSDYDDLAESIQAGYYLKNGLGSSEDLYYMSILITVTGYSADEVEWRAKEMKKLLNSQDIDTMSCLFKEESAFQSALPLLNLDKNLYQRSKRNLLTSGVASCYPFTSYEMSDRDGILMGVNKANSSLVIVDIFNSEIYKNANMAIMGTTGAGKTFTLQLMALRMRRKGIQVFIVAPDKGHEFARACENIGGSFIQISPASSNCINVMEIRKTDKAASDILDGPMIQHSELASKIQDLHIFFSLLIPDMSHEEKQLLDEALIITYNRKGITHENQSLIDPEKPGCYKTMPILGDVYEVLMEKAETKRLANILNRMVHGSASSFNQQTNVDLSNKYVVLDISELSGDLLTVGMFVALDFVWSKAKEDRTVEKAIFIDEVWKLIGAASNEMAAEYVLEIFKIIRGYGGSGVCATQDLTDFFALKDGKYGRGIINNAKTKIILNMENNEAEQIKEVLHLSEAEMMSIVRFERGNGMISTNNNNLTVEFRASQLEKDLITTDRKDLKELRQRLERYGKGALGKRFD</sequence>
<comment type="caution">
    <text evidence="3">The sequence shown here is derived from an EMBL/GenBank/DDBJ whole genome shotgun (WGS) entry which is preliminary data.</text>
</comment>
<dbReference type="CDD" id="cd01127">
    <property type="entry name" value="TrwB_TraG_TraD_VirD4"/>
    <property type="match status" value="1"/>
</dbReference>
<feature type="region of interest" description="Disordered" evidence="1">
    <location>
        <begin position="32"/>
        <end position="68"/>
    </location>
</feature>
<feature type="region of interest" description="Disordered" evidence="1">
    <location>
        <begin position="1"/>
        <end position="20"/>
    </location>
</feature>
<protein>
    <submittedName>
        <fullName evidence="3">ATP-binding protein</fullName>
    </submittedName>
</protein>
<dbReference type="PANTHER" id="PTHR30121">
    <property type="entry name" value="UNCHARACTERIZED PROTEIN YJGR-RELATED"/>
    <property type="match status" value="1"/>
</dbReference>
<feature type="compositionally biased region" description="Basic and acidic residues" evidence="1">
    <location>
        <begin position="40"/>
        <end position="51"/>
    </location>
</feature>
<evidence type="ECO:0000313" key="3">
    <source>
        <dbReference type="EMBL" id="MBC5711685.1"/>
    </source>
</evidence>
<gene>
    <name evidence="3" type="ORF">H8S75_27535</name>
</gene>
<dbReference type="Gene3D" id="1.10.8.730">
    <property type="match status" value="1"/>
</dbReference>
<keyword evidence="4" id="KW-1185">Reference proteome</keyword>
<dbReference type="Proteomes" id="UP000634672">
    <property type="component" value="Unassembled WGS sequence"/>
</dbReference>
<dbReference type="InterPro" id="IPR043964">
    <property type="entry name" value="P-loop_TraG"/>
</dbReference>
<reference evidence="3 4" key="1">
    <citation type="submission" date="2020-08" db="EMBL/GenBank/DDBJ databases">
        <title>Genome public.</title>
        <authorList>
            <person name="Liu C."/>
            <person name="Sun Q."/>
        </authorList>
    </citation>
    <scope>NUCLEOTIDE SEQUENCE [LARGE SCALE GENOMIC DNA]</scope>
    <source>
        <strain evidence="3 4">NSJ-66</strain>
    </source>
</reference>
<accession>A0ABR7HEU9</accession>
<feature type="domain" description="TraG P-loop" evidence="2">
    <location>
        <begin position="694"/>
        <end position="844"/>
    </location>
</feature>
<evidence type="ECO:0000259" key="2">
    <source>
        <dbReference type="Pfam" id="PF19044"/>
    </source>
</evidence>
<dbReference type="InterPro" id="IPR051162">
    <property type="entry name" value="T4SS_component"/>
</dbReference>
<dbReference type="EMBL" id="JACOPB010000020">
    <property type="protein sequence ID" value="MBC5711685.1"/>
    <property type="molecule type" value="Genomic_DNA"/>
</dbReference>
<name>A0ABR7HEU9_9FIRM</name>
<dbReference type="Gene3D" id="3.40.50.300">
    <property type="entry name" value="P-loop containing nucleotide triphosphate hydrolases"/>
    <property type="match status" value="1"/>
</dbReference>
<keyword evidence="3" id="KW-0067">ATP-binding</keyword>
<keyword evidence="3" id="KW-0547">Nucleotide-binding</keyword>
<dbReference type="SUPFAM" id="SSF52540">
    <property type="entry name" value="P-loop containing nucleoside triphosphate hydrolases"/>
    <property type="match status" value="1"/>
</dbReference>
<dbReference type="Pfam" id="PF19044">
    <property type="entry name" value="P-loop_TraG"/>
    <property type="match status" value="1"/>
</dbReference>
<dbReference type="GO" id="GO:0005524">
    <property type="term" value="F:ATP binding"/>
    <property type="evidence" value="ECO:0007669"/>
    <property type="project" value="UniProtKB-KW"/>
</dbReference>
<dbReference type="InterPro" id="IPR027417">
    <property type="entry name" value="P-loop_NTPase"/>
</dbReference>
<organism evidence="3 4">
    <name type="scientific">Hungatella hominis</name>
    <dbReference type="NCBI Taxonomy" id="2763050"/>
    <lineage>
        <taxon>Bacteria</taxon>
        <taxon>Bacillati</taxon>
        <taxon>Bacillota</taxon>
        <taxon>Clostridia</taxon>
        <taxon>Lachnospirales</taxon>
        <taxon>Lachnospiraceae</taxon>
        <taxon>Hungatella</taxon>
    </lineage>
</organism>